<dbReference type="PANTHER" id="PTHR42915:SF1">
    <property type="entry name" value="PEPTIDOGLYCAN BETA-N-ACETYLMURAMIDASE NAMZ"/>
    <property type="match status" value="1"/>
</dbReference>
<evidence type="ECO:0000259" key="3">
    <source>
        <dbReference type="Pfam" id="PF20732"/>
    </source>
</evidence>
<dbReference type="InterPro" id="IPR008302">
    <property type="entry name" value="NamZ"/>
</dbReference>
<evidence type="ECO:0000313" key="5">
    <source>
        <dbReference type="Proteomes" id="UP000316727"/>
    </source>
</evidence>
<dbReference type="InterPro" id="IPR048503">
    <property type="entry name" value="NamZ_C"/>
</dbReference>
<reference evidence="4 5" key="1">
    <citation type="submission" date="2019-06" db="EMBL/GenBank/DDBJ databases">
        <title>A novel bacterium of genus Pontibacter, isolated from marine sediment.</title>
        <authorList>
            <person name="Huang H."/>
            <person name="Mo K."/>
            <person name="Hu Y."/>
        </authorList>
    </citation>
    <scope>NUCLEOTIDE SEQUENCE [LARGE SCALE GENOMIC DNA]</scope>
    <source>
        <strain evidence="4 5">HB172049</strain>
    </source>
</reference>
<dbReference type="RefSeq" id="WP_140623434.1">
    <property type="nucleotide sequence ID" value="NZ_VFRQ01000013.1"/>
</dbReference>
<dbReference type="Pfam" id="PF20732">
    <property type="entry name" value="NamZ_C"/>
    <property type="match status" value="1"/>
</dbReference>
<dbReference type="InterPro" id="IPR048502">
    <property type="entry name" value="NamZ_N"/>
</dbReference>
<dbReference type="Gene3D" id="3.40.50.12170">
    <property type="entry name" value="Uncharacterised protein PF07075, DUF1343"/>
    <property type="match status" value="1"/>
</dbReference>
<organism evidence="4 5">
    <name type="scientific">Pontibacter mangrovi</name>
    <dbReference type="NCBI Taxonomy" id="2589816"/>
    <lineage>
        <taxon>Bacteria</taxon>
        <taxon>Pseudomonadati</taxon>
        <taxon>Bacteroidota</taxon>
        <taxon>Cytophagia</taxon>
        <taxon>Cytophagales</taxon>
        <taxon>Hymenobacteraceae</taxon>
        <taxon>Pontibacter</taxon>
    </lineage>
</organism>
<keyword evidence="1" id="KW-0732">Signal</keyword>
<proteinExistence type="predicted"/>
<dbReference type="OrthoDB" id="9801061at2"/>
<evidence type="ECO:0000259" key="2">
    <source>
        <dbReference type="Pfam" id="PF07075"/>
    </source>
</evidence>
<evidence type="ECO:0000313" key="4">
    <source>
        <dbReference type="EMBL" id="TPE42400.1"/>
    </source>
</evidence>
<sequence>MTAPMSKMLLSCLTCGLLLFLLASSSCTETTSASAENKGYTQQHATQRNQELVTGADQVEKYLPLLKGKRVALVVNPTSIIGNTPSVDSLLALGVNVVKIFGPEHGFRGNASNGAKVADEVDAQTGLPIISLYGAKRKPSKADLADVDLLLYDIQDVGVRFYTNINTLRDVMEAAAEHQVAFLLLDRPNPHGYLIDGPVLDMQYKSGIGQFPIPIAHGMTVGEFARMINGEGWMADGLRLDTVPIIPVANYRHDMPYELPVKPSPNLNTAQSVMLYPSTCLFEGTILNHGRGTQFPFTILGAPALKGTYDFSFTPVSIPGMSETPLHMGQVCYGLDLRSYDVEQLRKRRQLNLSWLLELYQAYPDKARFFDSSYSNQMGVIERLVGVGDFRKQVAQGWTEAQIRETWQPGLAAFKEMRQKYLLYP</sequence>
<name>A0A501W291_9BACT</name>
<feature type="chain" id="PRO_5021436079" evidence="1">
    <location>
        <begin position="29"/>
        <end position="425"/>
    </location>
</feature>
<dbReference type="Pfam" id="PF07075">
    <property type="entry name" value="NamZ_N"/>
    <property type="match status" value="1"/>
</dbReference>
<dbReference type="Proteomes" id="UP000316727">
    <property type="component" value="Unassembled WGS sequence"/>
</dbReference>
<feature type="domain" description="Peptidoglycan beta-N-acetylmuramidase NamZ N-terminal" evidence="2">
    <location>
        <begin position="71"/>
        <end position="270"/>
    </location>
</feature>
<dbReference type="EMBL" id="VFRQ01000013">
    <property type="protein sequence ID" value="TPE42400.1"/>
    <property type="molecule type" value="Genomic_DNA"/>
</dbReference>
<dbReference type="PROSITE" id="PS51257">
    <property type="entry name" value="PROKAR_LIPOPROTEIN"/>
    <property type="match status" value="1"/>
</dbReference>
<dbReference type="AlphaFoldDB" id="A0A501W291"/>
<gene>
    <name evidence="4" type="ORF">FJM65_18415</name>
</gene>
<dbReference type="GO" id="GO:0033922">
    <property type="term" value="F:peptidoglycan beta-N-acetylmuramidase activity"/>
    <property type="evidence" value="ECO:0007669"/>
    <property type="project" value="InterPro"/>
</dbReference>
<dbReference type="Gene3D" id="3.90.1150.140">
    <property type="match status" value="1"/>
</dbReference>
<feature type="signal peptide" evidence="1">
    <location>
        <begin position="1"/>
        <end position="28"/>
    </location>
</feature>
<comment type="caution">
    <text evidence="4">The sequence shown here is derived from an EMBL/GenBank/DDBJ whole genome shotgun (WGS) entry which is preliminary data.</text>
</comment>
<keyword evidence="5" id="KW-1185">Reference proteome</keyword>
<dbReference type="PANTHER" id="PTHR42915">
    <property type="entry name" value="HYPOTHETICAL 460 KDA PROTEIN IN FEUA-SIGW INTERGENIC REGION [PRECURSOR]"/>
    <property type="match status" value="1"/>
</dbReference>
<dbReference type="PIRSF" id="PIRSF016719">
    <property type="entry name" value="UCP016719"/>
    <property type="match status" value="1"/>
</dbReference>
<evidence type="ECO:0000256" key="1">
    <source>
        <dbReference type="SAM" id="SignalP"/>
    </source>
</evidence>
<feature type="domain" description="Peptidoglycan beta-N-acetylmuramidase NamZ C-terminal" evidence="3">
    <location>
        <begin position="274"/>
        <end position="424"/>
    </location>
</feature>
<accession>A0A501W291</accession>
<protein>
    <submittedName>
        <fullName evidence="4">DUF1343 domain-containing protein</fullName>
    </submittedName>
</protein>